<reference evidence="3" key="1">
    <citation type="journal article" date="2023" name="bioRxiv">
        <title>Scaffold-level genome assemblies of two parasitoid biocontrol wasps reveal the parthenogenesis mechanism and an associated novel virus.</title>
        <authorList>
            <person name="Inwood S."/>
            <person name="Skelly J."/>
            <person name="Guhlin J."/>
            <person name="Harrop T."/>
            <person name="Goldson S."/>
            <person name="Dearden P."/>
        </authorList>
    </citation>
    <scope>NUCLEOTIDE SEQUENCE</scope>
    <source>
        <strain evidence="3">Lincoln</strain>
        <tissue evidence="3">Whole body</tissue>
    </source>
</reference>
<keyword evidence="1" id="KW-0472">Membrane</keyword>
<dbReference type="AlphaFoldDB" id="A0AA39FEY2"/>
<evidence type="ECO:0000313" key="3">
    <source>
        <dbReference type="EMBL" id="KAK0168322.1"/>
    </source>
</evidence>
<keyword evidence="1" id="KW-0812">Transmembrane</keyword>
<protein>
    <submittedName>
        <fullName evidence="3">Uncharacterized protein</fullName>
    </submittedName>
</protein>
<feature type="chain" id="PRO_5041245356" evidence="2">
    <location>
        <begin position="23"/>
        <end position="309"/>
    </location>
</feature>
<name>A0AA39FEY2_MICHY</name>
<gene>
    <name evidence="3" type="ORF">PV327_002139</name>
</gene>
<sequence>MNPTQTVALLLLLTSTLLCVNGATIEFKGKKYPSDSKILLNNESGIFMQTENKNNVTDQIIVLPDQSNKVVTATVHTTVTVFINQNLQPTKKTPSAIEAKDMEESFVHPKDDDDNDELKISWPVKPQNISATTVASIELLNTTILNDTMKEDKNHTILPAKIFPDKPDKSITDFPLEVQRKFTHEKYFVGSDETNVTRISDSDVNIVPVTSTTIESLSMPTVQGTFSTLETREEIVKKHSDVEVLVNKNEKEKMPPGVIALISAIGFAAIAVFVYFSLIAWKRYQEYLHGHRELLVNDFDSNDINNFEL</sequence>
<keyword evidence="2" id="KW-0732">Signal</keyword>
<keyword evidence="1" id="KW-1133">Transmembrane helix</keyword>
<proteinExistence type="predicted"/>
<organism evidence="3 4">
    <name type="scientific">Microctonus hyperodae</name>
    <name type="common">Parasitoid wasp</name>
    <dbReference type="NCBI Taxonomy" id="165561"/>
    <lineage>
        <taxon>Eukaryota</taxon>
        <taxon>Metazoa</taxon>
        <taxon>Ecdysozoa</taxon>
        <taxon>Arthropoda</taxon>
        <taxon>Hexapoda</taxon>
        <taxon>Insecta</taxon>
        <taxon>Pterygota</taxon>
        <taxon>Neoptera</taxon>
        <taxon>Endopterygota</taxon>
        <taxon>Hymenoptera</taxon>
        <taxon>Apocrita</taxon>
        <taxon>Ichneumonoidea</taxon>
        <taxon>Braconidae</taxon>
        <taxon>Euphorinae</taxon>
        <taxon>Microctonus</taxon>
    </lineage>
</organism>
<feature type="signal peptide" evidence="2">
    <location>
        <begin position="1"/>
        <end position="22"/>
    </location>
</feature>
<accession>A0AA39FEY2</accession>
<feature type="transmembrane region" description="Helical" evidence="1">
    <location>
        <begin position="258"/>
        <end position="281"/>
    </location>
</feature>
<keyword evidence="4" id="KW-1185">Reference proteome</keyword>
<dbReference type="Proteomes" id="UP001168972">
    <property type="component" value="Unassembled WGS sequence"/>
</dbReference>
<evidence type="ECO:0000256" key="1">
    <source>
        <dbReference type="SAM" id="Phobius"/>
    </source>
</evidence>
<comment type="caution">
    <text evidence="3">The sequence shown here is derived from an EMBL/GenBank/DDBJ whole genome shotgun (WGS) entry which is preliminary data.</text>
</comment>
<dbReference type="EMBL" id="JAQQBR010001831">
    <property type="protein sequence ID" value="KAK0168322.1"/>
    <property type="molecule type" value="Genomic_DNA"/>
</dbReference>
<reference evidence="3" key="2">
    <citation type="submission" date="2023-03" db="EMBL/GenBank/DDBJ databases">
        <authorList>
            <person name="Inwood S.N."/>
            <person name="Skelly J.G."/>
            <person name="Guhlin J."/>
            <person name="Harrop T.W.R."/>
            <person name="Goldson S.G."/>
            <person name="Dearden P.K."/>
        </authorList>
    </citation>
    <scope>NUCLEOTIDE SEQUENCE</scope>
    <source>
        <strain evidence="3">Lincoln</strain>
        <tissue evidence="3">Whole body</tissue>
    </source>
</reference>
<evidence type="ECO:0000313" key="4">
    <source>
        <dbReference type="Proteomes" id="UP001168972"/>
    </source>
</evidence>
<evidence type="ECO:0000256" key="2">
    <source>
        <dbReference type="SAM" id="SignalP"/>
    </source>
</evidence>